<dbReference type="PANTHER" id="PTHR12802">
    <property type="entry name" value="SWI/SNF COMPLEX-RELATED"/>
    <property type="match status" value="1"/>
</dbReference>
<feature type="domain" description="HTH myb-type" evidence="9">
    <location>
        <begin position="54"/>
        <end position="108"/>
    </location>
</feature>
<feature type="compositionally biased region" description="Basic residues" evidence="6">
    <location>
        <begin position="129"/>
        <end position="143"/>
    </location>
</feature>
<dbReference type="NCBIfam" id="TIGR01557">
    <property type="entry name" value="myb_SHAQKYF"/>
    <property type="match status" value="1"/>
</dbReference>
<dbReference type="Proteomes" id="UP001293593">
    <property type="component" value="Unassembled WGS sequence"/>
</dbReference>
<evidence type="ECO:0008006" key="12">
    <source>
        <dbReference type="Google" id="ProtNLM"/>
    </source>
</evidence>
<evidence type="ECO:0000313" key="11">
    <source>
        <dbReference type="Proteomes" id="UP001293593"/>
    </source>
</evidence>
<feature type="domain" description="SANT" evidence="8">
    <location>
        <begin position="57"/>
        <end position="108"/>
    </location>
</feature>
<dbReference type="GO" id="GO:0003677">
    <property type="term" value="F:DNA binding"/>
    <property type="evidence" value="ECO:0007669"/>
    <property type="project" value="UniProtKB-KW"/>
</dbReference>
<keyword evidence="3" id="KW-0238">DNA-binding</keyword>
<evidence type="ECO:0000313" key="10">
    <source>
        <dbReference type="EMBL" id="KAK4274988.1"/>
    </source>
</evidence>
<keyword evidence="4" id="KW-0804">Transcription</keyword>
<organism evidence="10 11">
    <name type="scientific">Acacia crassicarpa</name>
    <name type="common">northern wattle</name>
    <dbReference type="NCBI Taxonomy" id="499986"/>
    <lineage>
        <taxon>Eukaryota</taxon>
        <taxon>Viridiplantae</taxon>
        <taxon>Streptophyta</taxon>
        <taxon>Embryophyta</taxon>
        <taxon>Tracheophyta</taxon>
        <taxon>Spermatophyta</taxon>
        <taxon>Magnoliopsida</taxon>
        <taxon>eudicotyledons</taxon>
        <taxon>Gunneridae</taxon>
        <taxon>Pentapetalae</taxon>
        <taxon>rosids</taxon>
        <taxon>fabids</taxon>
        <taxon>Fabales</taxon>
        <taxon>Fabaceae</taxon>
        <taxon>Caesalpinioideae</taxon>
        <taxon>mimosoid clade</taxon>
        <taxon>Acacieae</taxon>
        <taxon>Acacia</taxon>
    </lineage>
</organism>
<dbReference type="GO" id="GO:0010468">
    <property type="term" value="P:regulation of gene expression"/>
    <property type="evidence" value="ECO:0007669"/>
    <property type="project" value="UniProtKB-ARBA"/>
</dbReference>
<dbReference type="InterPro" id="IPR017930">
    <property type="entry name" value="Myb_dom"/>
</dbReference>
<feature type="compositionally biased region" description="Polar residues" evidence="6">
    <location>
        <begin position="170"/>
        <end position="179"/>
    </location>
</feature>
<feature type="compositionally biased region" description="Basic and acidic residues" evidence="6">
    <location>
        <begin position="33"/>
        <end position="47"/>
    </location>
</feature>
<dbReference type="PROSITE" id="PS51293">
    <property type="entry name" value="SANT"/>
    <property type="match status" value="1"/>
</dbReference>
<protein>
    <recommendedName>
        <fullName evidence="12">MYB transcription factor</fullName>
    </recommendedName>
</protein>
<evidence type="ECO:0000256" key="1">
    <source>
        <dbReference type="ARBA" id="ARBA00004123"/>
    </source>
</evidence>
<evidence type="ECO:0000259" key="8">
    <source>
        <dbReference type="PROSITE" id="PS51293"/>
    </source>
</evidence>
<accession>A0AAE1MUH6</accession>
<dbReference type="EMBL" id="JAWXYG010000004">
    <property type="protein sequence ID" value="KAK4274988.1"/>
    <property type="molecule type" value="Genomic_DNA"/>
</dbReference>
<dbReference type="GO" id="GO:0005634">
    <property type="term" value="C:nucleus"/>
    <property type="evidence" value="ECO:0007669"/>
    <property type="project" value="UniProtKB-SubCell"/>
</dbReference>
<dbReference type="Pfam" id="PF00249">
    <property type="entry name" value="Myb_DNA-binding"/>
    <property type="match status" value="1"/>
</dbReference>
<sequence>MAIQDRNEVFRYNGLPLESGGSLSSGLGSASRVEQKDQISRGKERVPKVRKPYTITKQRERWTDEEHEKFIEALKLYGRAWRNIEEHIGTKTAVQIRSHAQKYFTKVVRESSGKSIISTVESIEIPPPRPKKRPSHPYPRKRVVFPDTAISNEGKALRSISLKSLESDQENQSPKSVLSTIGLDTPGYSEPNGTSSEEDGSAPNADSLLDPQTPLKFEFFPKGSVYAREDVAEEPYGRVVKLFGANLLAIDGCPTKKNYDITEAPVGFAPRRTRVEDKVEKELSWGGSNMTSSVNDGDINDENPDDVEARSHMHFSGDLTTPREPSTISELLVRSKGFVPYKKFLAERENQPFPITAEERDCQSIRLSL</sequence>
<evidence type="ECO:0000256" key="3">
    <source>
        <dbReference type="ARBA" id="ARBA00023125"/>
    </source>
</evidence>
<feature type="domain" description="Myb-like" evidence="7">
    <location>
        <begin position="54"/>
        <end position="104"/>
    </location>
</feature>
<dbReference type="CDD" id="cd00167">
    <property type="entry name" value="SANT"/>
    <property type="match status" value="1"/>
</dbReference>
<evidence type="ECO:0000256" key="6">
    <source>
        <dbReference type="SAM" id="MobiDB-lite"/>
    </source>
</evidence>
<evidence type="ECO:0000256" key="2">
    <source>
        <dbReference type="ARBA" id="ARBA00023015"/>
    </source>
</evidence>
<dbReference type="FunFam" id="1.10.10.60:FF:000023">
    <property type="entry name" value="protein REVEILLE 6 isoform X1"/>
    <property type="match status" value="1"/>
</dbReference>
<keyword evidence="2" id="KW-0805">Transcription regulation</keyword>
<dbReference type="InterPro" id="IPR006447">
    <property type="entry name" value="Myb_dom_plants"/>
</dbReference>
<dbReference type="PROSITE" id="PS50090">
    <property type="entry name" value="MYB_LIKE"/>
    <property type="match status" value="1"/>
</dbReference>
<dbReference type="PANTHER" id="PTHR12802:SF155">
    <property type="entry name" value="DEUBIQUITINASE MYSM1"/>
    <property type="match status" value="1"/>
</dbReference>
<proteinExistence type="predicted"/>
<dbReference type="SMART" id="SM00717">
    <property type="entry name" value="SANT"/>
    <property type="match status" value="1"/>
</dbReference>
<dbReference type="Gene3D" id="1.10.10.60">
    <property type="entry name" value="Homeodomain-like"/>
    <property type="match status" value="1"/>
</dbReference>
<dbReference type="PROSITE" id="PS51294">
    <property type="entry name" value="HTH_MYB"/>
    <property type="match status" value="1"/>
</dbReference>
<keyword evidence="11" id="KW-1185">Reference proteome</keyword>
<feature type="region of interest" description="Disordered" evidence="6">
    <location>
        <begin position="165"/>
        <end position="212"/>
    </location>
</feature>
<dbReference type="InterPro" id="IPR009057">
    <property type="entry name" value="Homeodomain-like_sf"/>
</dbReference>
<comment type="caution">
    <text evidence="10">The sequence shown here is derived from an EMBL/GenBank/DDBJ whole genome shotgun (WGS) entry which is preliminary data.</text>
</comment>
<feature type="region of interest" description="Disordered" evidence="6">
    <location>
        <begin position="16"/>
        <end position="48"/>
    </location>
</feature>
<evidence type="ECO:0000259" key="7">
    <source>
        <dbReference type="PROSITE" id="PS50090"/>
    </source>
</evidence>
<gene>
    <name evidence="10" type="ORF">QN277_018137</name>
</gene>
<evidence type="ECO:0000256" key="5">
    <source>
        <dbReference type="ARBA" id="ARBA00023242"/>
    </source>
</evidence>
<dbReference type="AlphaFoldDB" id="A0AAE1MUH6"/>
<feature type="compositionally biased region" description="Low complexity" evidence="6">
    <location>
        <begin position="16"/>
        <end position="29"/>
    </location>
</feature>
<evidence type="ECO:0000259" key="9">
    <source>
        <dbReference type="PROSITE" id="PS51294"/>
    </source>
</evidence>
<reference evidence="10" key="1">
    <citation type="submission" date="2023-10" db="EMBL/GenBank/DDBJ databases">
        <title>Chromosome-level genome of the transformable northern wattle, Acacia crassicarpa.</title>
        <authorList>
            <person name="Massaro I."/>
            <person name="Sinha N.R."/>
            <person name="Poethig S."/>
            <person name="Leichty A.R."/>
        </authorList>
    </citation>
    <scope>NUCLEOTIDE SEQUENCE</scope>
    <source>
        <strain evidence="10">Acra3RX</strain>
        <tissue evidence="10">Leaf</tissue>
    </source>
</reference>
<evidence type="ECO:0000256" key="4">
    <source>
        <dbReference type="ARBA" id="ARBA00023163"/>
    </source>
</evidence>
<dbReference type="InterPro" id="IPR001005">
    <property type="entry name" value="SANT/Myb"/>
</dbReference>
<name>A0AAE1MUH6_9FABA</name>
<keyword evidence="5" id="KW-0539">Nucleus</keyword>
<dbReference type="InterPro" id="IPR017884">
    <property type="entry name" value="SANT_dom"/>
</dbReference>
<feature type="region of interest" description="Disordered" evidence="6">
    <location>
        <begin position="119"/>
        <end position="145"/>
    </location>
</feature>
<comment type="subcellular location">
    <subcellularLocation>
        <location evidence="1">Nucleus</location>
    </subcellularLocation>
</comment>
<dbReference type="SUPFAM" id="SSF46689">
    <property type="entry name" value="Homeodomain-like"/>
    <property type="match status" value="1"/>
</dbReference>